<sequence>MESYRPLRFIFFIYDLARLIVMVSLLSAFVPLEGSGDDRVFPLLFYVVPNGLFPLMSLFLWTRLDAYKPYIALYMAGKVLAVVAVFAWLIFSLPNITHALSVNTRPSFTVVGTALLLTLGDALTILGGVVLKKKILTGEQVFPAEQTGVLLAAPLSAPLAGQEAAVLVSGDRKISSEEGVQCE</sequence>
<feature type="transmembrane region" description="Helical" evidence="1">
    <location>
        <begin position="111"/>
        <end position="131"/>
    </location>
</feature>
<evidence type="ECO:0000256" key="1">
    <source>
        <dbReference type="SAM" id="Phobius"/>
    </source>
</evidence>
<feature type="transmembrane region" description="Helical" evidence="1">
    <location>
        <begin position="73"/>
        <end position="91"/>
    </location>
</feature>
<dbReference type="HOGENOM" id="CLU_1474560_0_0_12"/>
<dbReference type="AlphaFoldDB" id="F5YPL7"/>
<proteinExistence type="predicted"/>
<dbReference type="Proteomes" id="UP000009223">
    <property type="component" value="Chromosome"/>
</dbReference>
<feature type="transmembrane region" description="Helical" evidence="1">
    <location>
        <begin position="12"/>
        <end position="31"/>
    </location>
</feature>
<accession>F5YPL7</accession>
<feature type="transmembrane region" description="Helical" evidence="1">
    <location>
        <begin position="43"/>
        <end position="61"/>
    </location>
</feature>
<name>F5YPL7_TREPZ</name>
<evidence type="ECO:0000313" key="2">
    <source>
        <dbReference type="EMBL" id="AEF86839.1"/>
    </source>
</evidence>
<protein>
    <submittedName>
        <fullName evidence="2">Uncharacterized protein</fullName>
    </submittedName>
</protein>
<dbReference type="EMBL" id="CP001843">
    <property type="protein sequence ID" value="AEF86839.1"/>
    <property type="molecule type" value="Genomic_DNA"/>
</dbReference>
<reference evidence="3" key="1">
    <citation type="submission" date="2009-12" db="EMBL/GenBank/DDBJ databases">
        <title>Complete sequence of Treponema primitia strain ZAS-2.</title>
        <authorList>
            <person name="Tetu S.G."/>
            <person name="Matson E."/>
            <person name="Ren Q."/>
            <person name="Seshadri R."/>
            <person name="Elbourne L."/>
            <person name="Hassan K.A."/>
            <person name="Durkin A."/>
            <person name="Radune D."/>
            <person name="Mohamoud Y."/>
            <person name="Shay R."/>
            <person name="Jin S."/>
            <person name="Zhang X."/>
            <person name="Lucey K."/>
            <person name="Ballor N.R."/>
            <person name="Ottesen E."/>
            <person name="Rosenthal R."/>
            <person name="Allen A."/>
            <person name="Leadbetter J.R."/>
            <person name="Paulsen I.T."/>
        </authorList>
    </citation>
    <scope>NUCLEOTIDE SEQUENCE [LARGE SCALE GENOMIC DNA]</scope>
    <source>
        <strain evidence="3">ATCC BAA-887 / DSM 12427 / ZAS-2</strain>
    </source>
</reference>
<dbReference type="eggNOG" id="ENOG5032QED">
    <property type="taxonomic scope" value="Bacteria"/>
</dbReference>
<dbReference type="KEGG" id="tpi:TREPR_3828"/>
<dbReference type="RefSeq" id="WP_015706510.1">
    <property type="nucleotide sequence ID" value="NC_015578.1"/>
</dbReference>
<evidence type="ECO:0000313" key="3">
    <source>
        <dbReference type="Proteomes" id="UP000009223"/>
    </source>
</evidence>
<reference evidence="2 3" key="2">
    <citation type="journal article" date="2011" name="ISME J.">
        <title>RNA-seq reveals cooperative metabolic interactions between two termite-gut spirochete species in co-culture.</title>
        <authorList>
            <person name="Rosenthal A.Z."/>
            <person name="Matson E.G."/>
            <person name="Eldar A."/>
            <person name="Leadbetter J.R."/>
        </authorList>
    </citation>
    <scope>NUCLEOTIDE SEQUENCE [LARGE SCALE GENOMIC DNA]</scope>
    <source>
        <strain evidence="3">ATCC BAA-887 / DSM 12427 / ZAS-2</strain>
    </source>
</reference>
<keyword evidence="1" id="KW-1133">Transmembrane helix</keyword>
<keyword evidence="1" id="KW-0472">Membrane</keyword>
<keyword evidence="3" id="KW-1185">Reference proteome</keyword>
<gene>
    <name evidence="2" type="ordered locus">TREPR_3828</name>
</gene>
<keyword evidence="1" id="KW-0812">Transmembrane</keyword>
<dbReference type="STRING" id="545694.TREPR_3828"/>
<organism evidence="2 3">
    <name type="scientific">Treponema primitia (strain ATCC BAA-887 / DSM 12427 / ZAS-2)</name>
    <dbReference type="NCBI Taxonomy" id="545694"/>
    <lineage>
        <taxon>Bacteria</taxon>
        <taxon>Pseudomonadati</taxon>
        <taxon>Spirochaetota</taxon>
        <taxon>Spirochaetia</taxon>
        <taxon>Spirochaetales</taxon>
        <taxon>Treponemataceae</taxon>
        <taxon>Treponema</taxon>
    </lineage>
</organism>